<feature type="transmembrane region" description="Helical" evidence="1">
    <location>
        <begin position="295"/>
        <end position="312"/>
    </location>
</feature>
<dbReference type="AlphaFoldDB" id="A0A0L6VNQ2"/>
<reference evidence="2 3" key="1">
    <citation type="submission" date="2015-08" db="EMBL/GenBank/DDBJ databases">
        <title>Next Generation Sequencing and Analysis of the Genome of Puccinia sorghi L Schw, the Causal Agent of Maize Common Rust.</title>
        <authorList>
            <person name="Rochi L."/>
            <person name="Burguener G."/>
            <person name="Darino M."/>
            <person name="Turjanski A."/>
            <person name="Kreff E."/>
            <person name="Dieguez M.J."/>
            <person name="Sacco F."/>
        </authorList>
    </citation>
    <scope>NUCLEOTIDE SEQUENCE [LARGE SCALE GENOMIC DNA]</scope>
    <source>
        <strain evidence="2 3">RO10H11247</strain>
    </source>
</reference>
<sequence>MKSPVISSFFFSSFFPECMSYLIWELVLFIICASHTFNSIAESNSCTALYICVRKPRLSVSPSPSNQSSSVSCSLYSPSLSRSSHPFLDLPPPSLKKPTPFDHTSGGFFFSSKTNFWKLHAQKKCVVIYRLFCACLTEICRVFLSVASWTKQSLVKNNIIALSLAFCFRVASCHSMPCVTCASDFHIDNHINYVSRQAQALSTFLEWKVHGMWTSLNTSFLVQILRKINNSTDSSILFFLSVCLAVMFWLMVKTSFRTKLEDQQKSACHSLGHGNLQRMGCGSCAHLSQSSSKVLVLYLTPIFIFLSCYYPKSGIFTHWMALTTFL</sequence>
<evidence type="ECO:0000313" key="3">
    <source>
        <dbReference type="Proteomes" id="UP000037035"/>
    </source>
</evidence>
<gene>
    <name evidence="2" type="ORF">VP01_1292g3</name>
</gene>
<dbReference type="EMBL" id="LAVV01003254">
    <property type="protein sequence ID" value="KNZ62267.1"/>
    <property type="molecule type" value="Genomic_DNA"/>
</dbReference>
<protein>
    <submittedName>
        <fullName evidence="2">Putative signal peptide protein</fullName>
    </submittedName>
</protein>
<evidence type="ECO:0000313" key="2">
    <source>
        <dbReference type="EMBL" id="KNZ62267.1"/>
    </source>
</evidence>
<comment type="caution">
    <text evidence="2">The sequence shown here is derived from an EMBL/GenBank/DDBJ whole genome shotgun (WGS) entry which is preliminary data.</text>
</comment>
<keyword evidence="1" id="KW-0472">Membrane</keyword>
<proteinExistence type="predicted"/>
<keyword evidence="3" id="KW-1185">Reference proteome</keyword>
<keyword evidence="1" id="KW-0812">Transmembrane</keyword>
<feature type="transmembrane region" description="Helical" evidence="1">
    <location>
        <begin position="235"/>
        <end position="252"/>
    </location>
</feature>
<organism evidence="2 3">
    <name type="scientific">Puccinia sorghi</name>
    <dbReference type="NCBI Taxonomy" id="27349"/>
    <lineage>
        <taxon>Eukaryota</taxon>
        <taxon>Fungi</taxon>
        <taxon>Dikarya</taxon>
        <taxon>Basidiomycota</taxon>
        <taxon>Pucciniomycotina</taxon>
        <taxon>Pucciniomycetes</taxon>
        <taxon>Pucciniales</taxon>
        <taxon>Pucciniaceae</taxon>
        <taxon>Puccinia</taxon>
    </lineage>
</organism>
<keyword evidence="1" id="KW-1133">Transmembrane helix</keyword>
<dbReference type="VEuPathDB" id="FungiDB:VP01_1292g3"/>
<dbReference type="Proteomes" id="UP000037035">
    <property type="component" value="Unassembled WGS sequence"/>
</dbReference>
<evidence type="ECO:0000256" key="1">
    <source>
        <dbReference type="SAM" id="Phobius"/>
    </source>
</evidence>
<accession>A0A0L6VNQ2</accession>
<name>A0A0L6VNQ2_9BASI</name>